<keyword evidence="2" id="KW-1185">Reference proteome</keyword>
<evidence type="ECO:0000313" key="1">
    <source>
        <dbReference type="EMBL" id="CAG8720692.1"/>
    </source>
</evidence>
<dbReference type="Proteomes" id="UP000789375">
    <property type="component" value="Unassembled WGS sequence"/>
</dbReference>
<dbReference type="AlphaFoldDB" id="A0A9N9I5Y4"/>
<name>A0A9N9I5Y4_FUNMO</name>
<protein>
    <submittedName>
        <fullName evidence="1">11648_t:CDS:1</fullName>
    </submittedName>
</protein>
<dbReference type="EMBL" id="CAJVPP010013368">
    <property type="protein sequence ID" value="CAG8720692.1"/>
    <property type="molecule type" value="Genomic_DNA"/>
</dbReference>
<accession>A0A9N9I5Y4</accession>
<sequence length="40" mass="4589">NVGVLLDAPGHKNYVPKREKIKHVNMLVVLRGLPNYRRGH</sequence>
<comment type="caution">
    <text evidence="1">The sequence shown here is derived from an EMBL/GenBank/DDBJ whole genome shotgun (WGS) entry which is preliminary data.</text>
</comment>
<organism evidence="1 2">
    <name type="scientific">Funneliformis mosseae</name>
    <name type="common">Endomycorrhizal fungus</name>
    <name type="synonym">Glomus mosseae</name>
    <dbReference type="NCBI Taxonomy" id="27381"/>
    <lineage>
        <taxon>Eukaryota</taxon>
        <taxon>Fungi</taxon>
        <taxon>Fungi incertae sedis</taxon>
        <taxon>Mucoromycota</taxon>
        <taxon>Glomeromycotina</taxon>
        <taxon>Glomeromycetes</taxon>
        <taxon>Glomerales</taxon>
        <taxon>Glomeraceae</taxon>
        <taxon>Funneliformis</taxon>
    </lineage>
</organism>
<reference evidence="1" key="1">
    <citation type="submission" date="2021-06" db="EMBL/GenBank/DDBJ databases">
        <authorList>
            <person name="Kallberg Y."/>
            <person name="Tangrot J."/>
            <person name="Rosling A."/>
        </authorList>
    </citation>
    <scope>NUCLEOTIDE SEQUENCE</scope>
    <source>
        <strain evidence="1">87-6 pot B 2015</strain>
    </source>
</reference>
<proteinExistence type="predicted"/>
<feature type="non-terminal residue" evidence="1">
    <location>
        <position position="40"/>
    </location>
</feature>
<evidence type="ECO:0000313" key="2">
    <source>
        <dbReference type="Proteomes" id="UP000789375"/>
    </source>
</evidence>
<gene>
    <name evidence="1" type="ORF">FMOSSE_LOCUS14972</name>
</gene>